<dbReference type="GO" id="GO:0016020">
    <property type="term" value="C:membrane"/>
    <property type="evidence" value="ECO:0007669"/>
    <property type="project" value="UniProtKB-SubCell"/>
</dbReference>
<gene>
    <name evidence="9" type="ORF">A3C59_05140</name>
</gene>
<dbReference type="InterPro" id="IPR011990">
    <property type="entry name" value="TPR-like_helical_dom_sf"/>
</dbReference>
<proteinExistence type="predicted"/>
<evidence type="ECO:0000256" key="4">
    <source>
        <dbReference type="ARBA" id="ARBA00023136"/>
    </source>
</evidence>
<dbReference type="Gene3D" id="1.25.40.10">
    <property type="entry name" value="Tetratricopeptide repeat domain"/>
    <property type="match status" value="1"/>
</dbReference>
<feature type="compositionally biased region" description="Polar residues" evidence="6">
    <location>
        <begin position="715"/>
        <end position="725"/>
    </location>
</feature>
<feature type="transmembrane region" description="Helical" evidence="7">
    <location>
        <begin position="395"/>
        <end position="423"/>
    </location>
</feature>
<keyword evidence="4 7" id="KW-0472">Membrane</keyword>
<feature type="transmembrane region" description="Helical" evidence="7">
    <location>
        <begin position="443"/>
        <end position="463"/>
    </location>
</feature>
<keyword evidence="3 7" id="KW-1133">Transmembrane helix</keyword>
<dbReference type="Pfam" id="PF04932">
    <property type="entry name" value="Wzy_C"/>
    <property type="match status" value="1"/>
</dbReference>
<feature type="compositionally biased region" description="Polar residues" evidence="6">
    <location>
        <begin position="689"/>
        <end position="702"/>
    </location>
</feature>
<evidence type="ECO:0000313" key="9">
    <source>
        <dbReference type="EMBL" id="OGE32351.1"/>
    </source>
</evidence>
<dbReference type="EMBL" id="MFCV01000027">
    <property type="protein sequence ID" value="OGE32351.1"/>
    <property type="molecule type" value="Genomic_DNA"/>
</dbReference>
<evidence type="ECO:0000256" key="3">
    <source>
        <dbReference type="ARBA" id="ARBA00022989"/>
    </source>
</evidence>
<keyword evidence="5" id="KW-0802">TPR repeat</keyword>
<dbReference type="SUPFAM" id="SSF48452">
    <property type="entry name" value="TPR-like"/>
    <property type="match status" value="1"/>
</dbReference>
<feature type="transmembrane region" description="Helical" evidence="7">
    <location>
        <begin position="176"/>
        <end position="194"/>
    </location>
</feature>
<dbReference type="AlphaFoldDB" id="A0A1F5JV34"/>
<evidence type="ECO:0000313" key="10">
    <source>
        <dbReference type="Proteomes" id="UP000176902"/>
    </source>
</evidence>
<evidence type="ECO:0000259" key="8">
    <source>
        <dbReference type="Pfam" id="PF04932"/>
    </source>
</evidence>
<feature type="region of interest" description="Disordered" evidence="6">
    <location>
        <begin position="689"/>
        <end position="725"/>
    </location>
</feature>
<keyword evidence="2 7" id="KW-0812">Transmembrane</keyword>
<evidence type="ECO:0000256" key="5">
    <source>
        <dbReference type="PROSITE-ProRule" id="PRU00339"/>
    </source>
</evidence>
<dbReference type="PROSITE" id="PS50005">
    <property type="entry name" value="TPR"/>
    <property type="match status" value="1"/>
</dbReference>
<comment type="subcellular location">
    <subcellularLocation>
        <location evidence="1">Membrane</location>
        <topology evidence="1">Multi-pass membrane protein</topology>
    </subcellularLocation>
</comment>
<accession>A0A1F5JV34</accession>
<dbReference type="PANTHER" id="PTHR37422">
    <property type="entry name" value="TEICHURONIC ACID BIOSYNTHESIS PROTEIN TUAE"/>
    <property type="match status" value="1"/>
</dbReference>
<dbReference type="Proteomes" id="UP000176902">
    <property type="component" value="Unassembled WGS sequence"/>
</dbReference>
<protein>
    <recommendedName>
        <fullName evidence="8">O-antigen ligase-related domain-containing protein</fullName>
    </recommendedName>
</protein>
<feature type="domain" description="O-antigen ligase-related" evidence="8">
    <location>
        <begin position="208"/>
        <end position="366"/>
    </location>
</feature>
<feature type="transmembrane region" description="Helical" evidence="7">
    <location>
        <begin position="74"/>
        <end position="95"/>
    </location>
</feature>
<organism evidence="9 10">
    <name type="scientific">Candidatus Daviesbacteria bacterium RIFCSPHIGHO2_02_FULL_36_13</name>
    <dbReference type="NCBI Taxonomy" id="1797768"/>
    <lineage>
        <taxon>Bacteria</taxon>
        <taxon>Candidatus Daviesiibacteriota</taxon>
    </lineage>
</organism>
<evidence type="ECO:0000256" key="6">
    <source>
        <dbReference type="SAM" id="MobiDB-lite"/>
    </source>
</evidence>
<feature type="transmembrane region" description="Helical" evidence="7">
    <location>
        <begin position="12"/>
        <end position="29"/>
    </location>
</feature>
<dbReference type="InterPro" id="IPR051533">
    <property type="entry name" value="WaaL-like"/>
</dbReference>
<feature type="transmembrane region" description="Helical" evidence="7">
    <location>
        <begin position="101"/>
        <end position="121"/>
    </location>
</feature>
<feature type="transmembrane region" description="Helical" evidence="7">
    <location>
        <begin position="351"/>
        <end position="374"/>
    </location>
</feature>
<feature type="transmembrane region" description="Helical" evidence="7">
    <location>
        <begin position="133"/>
        <end position="156"/>
    </location>
</feature>
<dbReference type="SMART" id="SM00028">
    <property type="entry name" value="TPR"/>
    <property type="match status" value="2"/>
</dbReference>
<evidence type="ECO:0000256" key="2">
    <source>
        <dbReference type="ARBA" id="ARBA00022692"/>
    </source>
</evidence>
<dbReference type="InterPro" id="IPR019734">
    <property type="entry name" value="TPR_rpt"/>
</dbReference>
<feature type="transmembrane region" description="Helical" evidence="7">
    <location>
        <begin position="252"/>
        <end position="273"/>
    </location>
</feature>
<feature type="transmembrane region" description="Helical" evidence="7">
    <location>
        <begin position="41"/>
        <end position="62"/>
    </location>
</feature>
<evidence type="ECO:0000256" key="7">
    <source>
        <dbReference type="SAM" id="Phobius"/>
    </source>
</evidence>
<sequence>MRDFVKNYINLIFRLGLSAVIISTLLLFSNLTSEPFETPKFLVLLTFTGVILFLGTLKFTIANKIVLTRTPFDLPLILLLATAVISTFLSPNLYVSLLGSQFRVTTGLVAIIVLVLFYFILVNNFKTLKDIRFFIHTFLGAGAILSILTLLSFGGIKFLSSQWNQTLNFTPTGQSFSTTTVLAMMLPLLVWGIISNTNIIFKIINAVLLTMFGVTIALTGGLSSYIAATLGLAVLLAANIKKVKIQGFAKALDSLFLVVPLVLIILSAVLSFIPPVGNAKNPFYTQRQNFPREIQLPFNTSWKIAVSTFRDKPIFGSGPSTFVFNFTQYKPVEFNQTQFWNLRFDAPFNEYLNVLSTLGGLGIIALMLLTALFVSEALKSLSRSDYLEASLAASGLVFFTALTLHSLNLVVWVFGLLILALYMGLKKLENPSQITIGGSVPSFLFMICLAAVLLSFFFTTQFVKAEYHHKKAITALSENKGFPGYQELVKAEALNTVNEVYRVQLAQTSFALANALASAKGPSESSPAGSLTEEDKKTLGQLLQQSITEGRVATAISPRSAANWEVLGSIYRQMTGVSQDALKYSLDAYGRAIQLDPLNPNLRLAVGGLYYQIKNYDLAIRFFDDASSLKPDHPNFLYNLALALREKGNFTEATKVAERILTLITDKNSEDYQKAAELLSDLNARVQSDIQPPAAQTNSALEQKNLPRVELPKTGNLSTPSALEK</sequence>
<dbReference type="Pfam" id="PF13432">
    <property type="entry name" value="TPR_16"/>
    <property type="match status" value="1"/>
</dbReference>
<dbReference type="STRING" id="1797768.A3C59_05140"/>
<name>A0A1F5JV34_9BACT</name>
<dbReference type="InterPro" id="IPR007016">
    <property type="entry name" value="O-antigen_ligase-rel_domated"/>
</dbReference>
<comment type="caution">
    <text evidence="9">The sequence shown here is derived from an EMBL/GenBank/DDBJ whole genome shotgun (WGS) entry which is preliminary data.</text>
</comment>
<evidence type="ECO:0000256" key="1">
    <source>
        <dbReference type="ARBA" id="ARBA00004141"/>
    </source>
</evidence>
<feature type="transmembrane region" description="Helical" evidence="7">
    <location>
        <begin position="199"/>
        <end position="218"/>
    </location>
</feature>
<reference evidence="9 10" key="1">
    <citation type="journal article" date="2016" name="Nat. Commun.">
        <title>Thousands of microbial genomes shed light on interconnected biogeochemical processes in an aquifer system.</title>
        <authorList>
            <person name="Anantharaman K."/>
            <person name="Brown C.T."/>
            <person name="Hug L.A."/>
            <person name="Sharon I."/>
            <person name="Castelle C.J."/>
            <person name="Probst A.J."/>
            <person name="Thomas B.C."/>
            <person name="Singh A."/>
            <person name="Wilkins M.J."/>
            <person name="Karaoz U."/>
            <person name="Brodie E.L."/>
            <person name="Williams K.H."/>
            <person name="Hubbard S.S."/>
            <person name="Banfield J.F."/>
        </authorList>
    </citation>
    <scope>NUCLEOTIDE SEQUENCE [LARGE SCALE GENOMIC DNA]</scope>
</reference>
<dbReference type="PANTHER" id="PTHR37422:SF13">
    <property type="entry name" value="LIPOPOLYSACCHARIDE BIOSYNTHESIS PROTEIN PA4999-RELATED"/>
    <property type="match status" value="1"/>
</dbReference>
<feature type="repeat" description="TPR" evidence="5">
    <location>
        <begin position="600"/>
        <end position="633"/>
    </location>
</feature>